<name>A0A7V1GCU2_9GAMM</name>
<dbReference type="InterPro" id="IPR004090">
    <property type="entry name" value="Chemotax_Me-accpt_rcpt"/>
</dbReference>
<keyword evidence="3 8" id="KW-1133">Transmembrane helix</keyword>
<evidence type="ECO:0000256" key="7">
    <source>
        <dbReference type="PROSITE-ProRule" id="PRU00284"/>
    </source>
</evidence>
<dbReference type="SMART" id="SM00283">
    <property type="entry name" value="MA"/>
    <property type="match status" value="1"/>
</dbReference>
<evidence type="ECO:0000256" key="4">
    <source>
        <dbReference type="ARBA" id="ARBA00023136"/>
    </source>
</evidence>
<dbReference type="GO" id="GO:0006935">
    <property type="term" value="P:chemotaxis"/>
    <property type="evidence" value="ECO:0007669"/>
    <property type="project" value="InterPro"/>
</dbReference>
<evidence type="ECO:0000256" key="8">
    <source>
        <dbReference type="SAM" id="Phobius"/>
    </source>
</evidence>
<evidence type="ECO:0000313" key="11">
    <source>
        <dbReference type="EMBL" id="HEA15171.1"/>
    </source>
</evidence>
<accession>A0A7V1GCU2</accession>
<dbReference type="GO" id="GO:0016020">
    <property type="term" value="C:membrane"/>
    <property type="evidence" value="ECO:0007669"/>
    <property type="project" value="UniProtKB-SubCell"/>
</dbReference>
<comment type="similarity">
    <text evidence="6">Belongs to the methyl-accepting chemotaxis (MCP) protein family.</text>
</comment>
<dbReference type="SMART" id="SM00304">
    <property type="entry name" value="HAMP"/>
    <property type="match status" value="1"/>
</dbReference>
<feature type="transmembrane region" description="Helical" evidence="8">
    <location>
        <begin position="204"/>
        <end position="224"/>
    </location>
</feature>
<dbReference type="PRINTS" id="PR00260">
    <property type="entry name" value="CHEMTRNSDUCR"/>
</dbReference>
<evidence type="ECO:0000259" key="10">
    <source>
        <dbReference type="PROSITE" id="PS50885"/>
    </source>
</evidence>
<dbReference type="FunFam" id="1.10.287.950:FF:000001">
    <property type="entry name" value="Methyl-accepting chemotaxis sensory transducer"/>
    <property type="match status" value="1"/>
</dbReference>
<dbReference type="Pfam" id="PF00672">
    <property type="entry name" value="HAMP"/>
    <property type="match status" value="1"/>
</dbReference>
<gene>
    <name evidence="11" type="ORF">ENH88_01700</name>
</gene>
<comment type="caution">
    <text evidence="11">The sequence shown here is derived from an EMBL/GenBank/DDBJ whole genome shotgun (WGS) entry which is preliminary data.</text>
</comment>
<dbReference type="PROSITE" id="PS50885">
    <property type="entry name" value="HAMP"/>
    <property type="match status" value="1"/>
</dbReference>
<dbReference type="Proteomes" id="UP000886188">
    <property type="component" value="Unassembled WGS sequence"/>
</dbReference>
<feature type="domain" description="HAMP" evidence="10">
    <location>
        <begin position="228"/>
        <end position="280"/>
    </location>
</feature>
<evidence type="ECO:0000256" key="1">
    <source>
        <dbReference type="ARBA" id="ARBA00004141"/>
    </source>
</evidence>
<dbReference type="PANTHER" id="PTHR32089:SF119">
    <property type="entry name" value="METHYL-ACCEPTING CHEMOTAXIS PROTEIN CTPL"/>
    <property type="match status" value="1"/>
</dbReference>
<keyword evidence="2 8" id="KW-0812">Transmembrane</keyword>
<reference evidence="11" key="1">
    <citation type="journal article" date="2020" name="mSystems">
        <title>Genome- and Community-Level Interaction Insights into Carbon Utilization and Element Cycling Functions of Hydrothermarchaeota in Hydrothermal Sediment.</title>
        <authorList>
            <person name="Zhou Z."/>
            <person name="Liu Y."/>
            <person name="Xu W."/>
            <person name="Pan J."/>
            <person name="Luo Z.H."/>
            <person name="Li M."/>
        </authorList>
    </citation>
    <scope>NUCLEOTIDE SEQUENCE [LARGE SCALE GENOMIC DNA]</scope>
    <source>
        <strain evidence="11">HyVt-346</strain>
    </source>
</reference>
<dbReference type="PROSITE" id="PS50111">
    <property type="entry name" value="CHEMOTAXIS_TRANSDUC_2"/>
    <property type="match status" value="1"/>
</dbReference>
<dbReference type="InterPro" id="IPR003660">
    <property type="entry name" value="HAMP_dom"/>
</dbReference>
<evidence type="ECO:0000259" key="9">
    <source>
        <dbReference type="PROSITE" id="PS50111"/>
    </source>
</evidence>
<dbReference type="CDD" id="cd11386">
    <property type="entry name" value="MCP_signal"/>
    <property type="match status" value="1"/>
</dbReference>
<evidence type="ECO:0000256" key="5">
    <source>
        <dbReference type="ARBA" id="ARBA00023224"/>
    </source>
</evidence>
<dbReference type="RefSeq" id="WP_304178805.1">
    <property type="nucleotide sequence ID" value="NZ_DRGM01000023.1"/>
</dbReference>
<evidence type="ECO:0000256" key="3">
    <source>
        <dbReference type="ARBA" id="ARBA00022989"/>
    </source>
</evidence>
<dbReference type="Pfam" id="PF00015">
    <property type="entry name" value="MCPsignal"/>
    <property type="match status" value="1"/>
</dbReference>
<dbReference type="GO" id="GO:0004888">
    <property type="term" value="F:transmembrane signaling receptor activity"/>
    <property type="evidence" value="ECO:0007669"/>
    <property type="project" value="InterPro"/>
</dbReference>
<dbReference type="InterPro" id="IPR004089">
    <property type="entry name" value="MCPsignal_dom"/>
</dbReference>
<dbReference type="CDD" id="cd06225">
    <property type="entry name" value="HAMP"/>
    <property type="match status" value="1"/>
</dbReference>
<dbReference type="PANTHER" id="PTHR32089">
    <property type="entry name" value="METHYL-ACCEPTING CHEMOTAXIS PROTEIN MCPB"/>
    <property type="match status" value="1"/>
</dbReference>
<dbReference type="AlphaFoldDB" id="A0A7V1GCU2"/>
<dbReference type="Gene3D" id="1.10.287.950">
    <property type="entry name" value="Methyl-accepting chemotaxis protein"/>
    <property type="match status" value="1"/>
</dbReference>
<evidence type="ECO:0000256" key="6">
    <source>
        <dbReference type="ARBA" id="ARBA00029447"/>
    </source>
</evidence>
<protein>
    <submittedName>
        <fullName evidence="11">Methyl-accepting chemotaxis protein</fullName>
    </submittedName>
</protein>
<evidence type="ECO:0000256" key="2">
    <source>
        <dbReference type="ARBA" id="ARBA00022692"/>
    </source>
</evidence>
<comment type="subcellular location">
    <subcellularLocation>
        <location evidence="1">Membrane</location>
        <topology evidence="1">Multi-pass membrane protein</topology>
    </subcellularLocation>
</comment>
<sequence>MTIRLMLRTVFALAITIAAGLLIIILLLKTGLSDSQQSAQQRYQLSHFANLASSNSIKLTELARQYVVTLQPSYKNEYYHLVKQIGGTEPWLDDRKKSYLDRLKEFNVNEQQVALLNKSNALSLKLVETEELAFQLISNFVGKSPSLLSSSESKQWMQAIALLTDQRYMDEVAKIQAPVQAFLTAIQNSSLQEVESNNNRVANLSLISIVLVLVIITILALCYLQLEKRVIKTTTLLVNEAQRIADGDLTRKIIHTGNDEIAELSASFNIMIDKLSTLLSEINSQSQQAQIAANELDSIAQQAKLLNDEQSQAIEVISSSVYENSTAVKEVSKNCSEAAQNAGDADAKTQAGIDVVNQSIHSVESVAEILTESINDLNDLESSVNEVAVILNVISNIAEQTNLLALNAAIEAARAGEQGRGFAVVADEVRTLASRTQSSTVEIQQKINSLQSASNAVTERIRSSDARVKDAVANSEKVGLMLKEISTQVRLISDANRTIAAASEQQAQVTEDIAERLTGIQDASMQSQSQTAQISSSSSELAQVAVNLNTQIGKFKLS</sequence>
<organism evidence="11">
    <name type="scientific">Pseudoalteromonas prydzensis</name>
    <dbReference type="NCBI Taxonomy" id="182141"/>
    <lineage>
        <taxon>Bacteria</taxon>
        <taxon>Pseudomonadati</taxon>
        <taxon>Pseudomonadota</taxon>
        <taxon>Gammaproteobacteria</taxon>
        <taxon>Alteromonadales</taxon>
        <taxon>Pseudoalteromonadaceae</taxon>
        <taxon>Pseudoalteromonas</taxon>
    </lineage>
</organism>
<dbReference type="SUPFAM" id="SSF58104">
    <property type="entry name" value="Methyl-accepting chemotaxis protein (MCP) signaling domain"/>
    <property type="match status" value="1"/>
</dbReference>
<dbReference type="EMBL" id="DRGM01000023">
    <property type="protein sequence ID" value="HEA15171.1"/>
    <property type="molecule type" value="Genomic_DNA"/>
</dbReference>
<dbReference type="GO" id="GO:0007165">
    <property type="term" value="P:signal transduction"/>
    <property type="evidence" value="ECO:0007669"/>
    <property type="project" value="UniProtKB-KW"/>
</dbReference>
<keyword evidence="5 7" id="KW-0807">Transducer</keyword>
<proteinExistence type="inferred from homology"/>
<feature type="domain" description="Methyl-accepting transducer" evidence="9">
    <location>
        <begin position="285"/>
        <end position="521"/>
    </location>
</feature>
<keyword evidence="4 8" id="KW-0472">Membrane</keyword>